<organism evidence="1 2">
    <name type="scientific">Jeotgalibacillus malaysiensis</name>
    <dbReference type="NCBI Taxonomy" id="1508404"/>
    <lineage>
        <taxon>Bacteria</taxon>
        <taxon>Bacillati</taxon>
        <taxon>Bacillota</taxon>
        <taxon>Bacilli</taxon>
        <taxon>Bacillales</taxon>
        <taxon>Caryophanaceae</taxon>
        <taxon>Jeotgalibacillus</taxon>
    </lineage>
</organism>
<dbReference type="EMBL" id="CP009416">
    <property type="protein sequence ID" value="AJD91493.1"/>
    <property type="molecule type" value="Genomic_DNA"/>
</dbReference>
<keyword evidence="2" id="KW-1185">Reference proteome</keyword>
<dbReference type="HOGENOM" id="CLU_3252734_0_0_9"/>
<dbReference type="AlphaFoldDB" id="A0A0B5ASF8"/>
<reference evidence="1 2" key="1">
    <citation type="submission" date="2014-08" db="EMBL/GenBank/DDBJ databases">
        <title>Complete genome of a marine bacteria Jeotgalibacillus malaysiensis.</title>
        <authorList>
            <person name="Yaakop A.S."/>
            <person name="Chan K.-G."/>
            <person name="Goh K.M."/>
        </authorList>
    </citation>
    <scope>NUCLEOTIDE SEQUENCE [LARGE SCALE GENOMIC DNA]</scope>
    <source>
        <strain evidence="1 2">D5</strain>
    </source>
</reference>
<dbReference type="STRING" id="1508404.JMA_21760"/>
<gene>
    <name evidence="1" type="ORF">JMA_21760</name>
</gene>
<name>A0A0B5ASF8_9BACL</name>
<protein>
    <submittedName>
        <fullName evidence="1">Uncharacterized protein</fullName>
    </submittedName>
</protein>
<proteinExistence type="predicted"/>
<evidence type="ECO:0000313" key="2">
    <source>
        <dbReference type="Proteomes" id="UP000031449"/>
    </source>
</evidence>
<dbReference type="KEGG" id="jeo:JMA_21760"/>
<sequence>MVKARIKGKRHSGAMQTIKVDAKRINQGGTAVKKHRPWTRQI</sequence>
<dbReference type="Proteomes" id="UP000031449">
    <property type="component" value="Chromosome"/>
</dbReference>
<dbReference type="BioCyc" id="JESP1508404:G14D9-11431-MONOMER"/>
<evidence type="ECO:0000313" key="1">
    <source>
        <dbReference type="EMBL" id="AJD91493.1"/>
    </source>
</evidence>
<accession>A0A0B5ASF8</accession>